<protein>
    <recommendedName>
        <fullName evidence="3">YCII-related domain-containing protein</fullName>
    </recommendedName>
</protein>
<dbReference type="STRING" id="652787.SAMN05216490_0267"/>
<evidence type="ECO:0000313" key="2">
    <source>
        <dbReference type="Proteomes" id="UP000199679"/>
    </source>
</evidence>
<sequence length="56" mass="6430">MDKRYFAVKLIPSRPSFAQDLTDDERAVMQQHSAYWRSMMAEEKVLVFGPVLDPAG</sequence>
<organism evidence="1 2">
    <name type="scientific">Mucilaginibacter mallensis</name>
    <dbReference type="NCBI Taxonomy" id="652787"/>
    <lineage>
        <taxon>Bacteria</taxon>
        <taxon>Pseudomonadati</taxon>
        <taxon>Bacteroidota</taxon>
        <taxon>Sphingobacteriia</taxon>
        <taxon>Sphingobacteriales</taxon>
        <taxon>Sphingobacteriaceae</taxon>
        <taxon>Mucilaginibacter</taxon>
    </lineage>
</organism>
<dbReference type="EMBL" id="LT629740">
    <property type="protein sequence ID" value="SDR95441.1"/>
    <property type="molecule type" value="Genomic_DNA"/>
</dbReference>
<evidence type="ECO:0008006" key="3">
    <source>
        <dbReference type="Google" id="ProtNLM"/>
    </source>
</evidence>
<name>A0A1H1N8M5_MUCMA</name>
<keyword evidence="2" id="KW-1185">Reference proteome</keyword>
<dbReference type="OrthoDB" id="6928805at2"/>
<evidence type="ECO:0000313" key="1">
    <source>
        <dbReference type="EMBL" id="SDR95441.1"/>
    </source>
</evidence>
<dbReference type="RefSeq" id="WP_157682014.1">
    <property type="nucleotide sequence ID" value="NZ_LT629740.1"/>
</dbReference>
<dbReference type="Proteomes" id="UP000199679">
    <property type="component" value="Chromosome I"/>
</dbReference>
<proteinExistence type="predicted"/>
<dbReference type="AlphaFoldDB" id="A0A1H1N8M5"/>
<gene>
    <name evidence="1" type="ORF">SAMN05216490_0267</name>
</gene>
<accession>A0A1H1N8M5</accession>
<reference evidence="1 2" key="1">
    <citation type="submission" date="2016-10" db="EMBL/GenBank/DDBJ databases">
        <authorList>
            <person name="de Groot N.N."/>
        </authorList>
    </citation>
    <scope>NUCLEOTIDE SEQUENCE [LARGE SCALE GENOMIC DNA]</scope>
    <source>
        <strain evidence="1 2">MP1X4</strain>
    </source>
</reference>